<dbReference type="Pfam" id="PF00327">
    <property type="entry name" value="Ribosomal_L30"/>
    <property type="match status" value="1"/>
</dbReference>
<dbReference type="RefSeq" id="WP_078666514.1">
    <property type="nucleotide sequence ID" value="NZ_FUXM01000048.1"/>
</dbReference>
<keyword evidence="8" id="KW-1185">Reference proteome</keyword>
<dbReference type="Proteomes" id="UP000189933">
    <property type="component" value="Unassembled WGS sequence"/>
</dbReference>
<dbReference type="PIRSF" id="PIRSF002211">
    <property type="entry name" value="Ribosomal_L30_bac-type"/>
    <property type="match status" value="1"/>
</dbReference>
<dbReference type="NCBIfam" id="TIGR01308">
    <property type="entry name" value="rpmD_bact"/>
    <property type="match status" value="1"/>
</dbReference>
<evidence type="ECO:0000313" key="7">
    <source>
        <dbReference type="EMBL" id="SKA25091.1"/>
    </source>
</evidence>
<dbReference type="CDD" id="cd01658">
    <property type="entry name" value="Ribosomal_L30"/>
    <property type="match status" value="1"/>
</dbReference>
<evidence type="ECO:0000256" key="4">
    <source>
        <dbReference type="ARBA" id="ARBA00023274"/>
    </source>
</evidence>
<dbReference type="InterPro" id="IPR036919">
    <property type="entry name" value="Ribo_uL30_ferredoxin-like_sf"/>
</dbReference>
<dbReference type="EMBL" id="FUXM01000048">
    <property type="protein sequence ID" value="SKA25091.1"/>
    <property type="molecule type" value="Genomic_DNA"/>
</dbReference>
<dbReference type="InterPro" id="IPR016082">
    <property type="entry name" value="Ribosomal_uL30_ferredoxin-like"/>
</dbReference>
<reference evidence="8" key="1">
    <citation type="submission" date="2017-02" db="EMBL/GenBank/DDBJ databases">
        <authorList>
            <person name="Varghese N."/>
            <person name="Submissions S."/>
        </authorList>
    </citation>
    <scope>NUCLEOTIDE SEQUENCE [LARGE SCALE GENOMIC DNA]</scope>
    <source>
        <strain evidence="8">DSM 16521</strain>
    </source>
</reference>
<evidence type="ECO:0000256" key="2">
    <source>
        <dbReference type="ARBA" id="ARBA00011838"/>
    </source>
</evidence>
<dbReference type="PANTHER" id="PTHR15892">
    <property type="entry name" value="MITOCHONDRIAL RIBOSOMAL PROTEIN L30"/>
    <property type="match status" value="1"/>
</dbReference>
<protein>
    <recommendedName>
        <fullName evidence="5">Large ribosomal subunit protein uL30</fullName>
    </recommendedName>
</protein>
<evidence type="ECO:0000313" key="8">
    <source>
        <dbReference type="Proteomes" id="UP000189933"/>
    </source>
</evidence>
<sequence length="61" mass="6952">MAQLKITLVKSPIGYAEDQKVTVRTLGLRKLQQTVIHNDTPQIRGMVKKVQHLLKVEEISE</sequence>
<dbReference type="FunFam" id="3.30.1390.20:FF:000001">
    <property type="entry name" value="50S ribosomal protein L30"/>
    <property type="match status" value="1"/>
</dbReference>
<name>A0A1T4SB65_9FIRM</name>
<dbReference type="OrthoDB" id="9812790at2"/>
<dbReference type="InterPro" id="IPR005996">
    <property type="entry name" value="Ribosomal_uL30_bac-type"/>
</dbReference>
<comment type="subunit">
    <text evidence="2 5">Part of the 50S ribosomal subunit.</text>
</comment>
<dbReference type="SUPFAM" id="SSF55129">
    <property type="entry name" value="Ribosomal protein L30p/L7e"/>
    <property type="match status" value="1"/>
</dbReference>
<feature type="domain" description="Large ribosomal subunit protein uL30-like ferredoxin-like fold" evidence="6">
    <location>
        <begin position="4"/>
        <end position="53"/>
    </location>
</feature>
<dbReference type="PANTHER" id="PTHR15892:SF2">
    <property type="entry name" value="LARGE RIBOSOMAL SUBUNIT PROTEIN UL30M"/>
    <property type="match status" value="1"/>
</dbReference>
<dbReference type="AlphaFoldDB" id="A0A1T4SB65"/>
<dbReference type="Gene3D" id="3.30.1390.20">
    <property type="entry name" value="Ribosomal protein L30, ferredoxin-like fold domain"/>
    <property type="match status" value="1"/>
</dbReference>
<dbReference type="HAMAP" id="MF_01371_B">
    <property type="entry name" value="Ribosomal_uL30_B"/>
    <property type="match status" value="1"/>
</dbReference>
<comment type="similarity">
    <text evidence="1 5">Belongs to the universal ribosomal protein uL30 family.</text>
</comment>
<keyword evidence="4 5" id="KW-0687">Ribonucleoprotein</keyword>
<evidence type="ECO:0000256" key="5">
    <source>
        <dbReference type="HAMAP-Rule" id="MF_01371"/>
    </source>
</evidence>
<gene>
    <name evidence="5" type="primary">rpmD</name>
    <name evidence="7" type="ORF">SAMN02745885_02545</name>
</gene>
<dbReference type="GO" id="GO:0022625">
    <property type="term" value="C:cytosolic large ribosomal subunit"/>
    <property type="evidence" value="ECO:0007669"/>
    <property type="project" value="TreeGrafter"/>
</dbReference>
<accession>A0A1T4SB65</accession>
<organism evidence="7 8">
    <name type="scientific">Carboxydocella sporoproducens DSM 16521</name>
    <dbReference type="NCBI Taxonomy" id="1121270"/>
    <lineage>
        <taxon>Bacteria</taxon>
        <taxon>Bacillati</taxon>
        <taxon>Bacillota</taxon>
        <taxon>Clostridia</taxon>
        <taxon>Eubacteriales</taxon>
        <taxon>Clostridiales Family XVI. Incertae Sedis</taxon>
        <taxon>Carboxydocella</taxon>
    </lineage>
</organism>
<evidence type="ECO:0000259" key="6">
    <source>
        <dbReference type="Pfam" id="PF00327"/>
    </source>
</evidence>
<dbReference type="GO" id="GO:0003735">
    <property type="term" value="F:structural constituent of ribosome"/>
    <property type="evidence" value="ECO:0007669"/>
    <property type="project" value="InterPro"/>
</dbReference>
<evidence type="ECO:0000256" key="3">
    <source>
        <dbReference type="ARBA" id="ARBA00022980"/>
    </source>
</evidence>
<keyword evidence="3 5" id="KW-0689">Ribosomal protein</keyword>
<proteinExistence type="inferred from homology"/>
<dbReference type="GO" id="GO:0006412">
    <property type="term" value="P:translation"/>
    <property type="evidence" value="ECO:0007669"/>
    <property type="project" value="UniProtKB-UniRule"/>
</dbReference>
<evidence type="ECO:0000256" key="1">
    <source>
        <dbReference type="ARBA" id="ARBA00007594"/>
    </source>
</evidence>